<dbReference type="Gene3D" id="3.90.180.10">
    <property type="entry name" value="Medium-chain alcohol dehydrogenases, catalytic domain"/>
    <property type="match status" value="1"/>
</dbReference>
<dbReference type="EMBL" id="ATLK01000002">
    <property type="protein sequence ID" value="KFF30474.1"/>
    <property type="molecule type" value="Genomic_DNA"/>
</dbReference>
<dbReference type="InterPro" id="IPR011032">
    <property type="entry name" value="GroES-like_sf"/>
</dbReference>
<sequence length="358" mass="37834">MKAAVFMGPGRIEVQDVPKPVIEQPTDAIVRILRACVCGSDLWWYRGLSHRDTGTTTGHEAIGIVESVGSGVNDAAARDGAEPIHPGDFVVVPFTAGCGHCPACRAGFDANCMNPDATGKRGYQAQYLRYPHADWGLVKVPGKPEGYTDDQLDSLLALSDVMATGYHAAASAEVAEGDTVVVMGDGAVGLCGVIASKLRGAKRIIAMSRHADRQALAKEFGATDIVPDRGDDAVKAVHKLLGVDEGKSAGADAVLECVGTELSFDTAVKVARPGAVVGRVGIPQSSQVDLDPLYWRNVGMCGGIANVTTYDRGLLLDAVLEGRINPGRVFTKRFDLEHAADAYAAMDKRESIKSLIMM</sequence>
<dbReference type="EC" id="1.1.1.284" evidence="8"/>
<dbReference type="Pfam" id="PF08240">
    <property type="entry name" value="ADH_N"/>
    <property type="match status" value="1"/>
</dbReference>
<dbReference type="PANTHER" id="PTHR42813:SF2">
    <property type="entry name" value="DEHYDROGENASE, ZINC-CONTAINING, PUTATIVE (AFU_ORTHOLOGUE AFUA_2G02810)-RELATED"/>
    <property type="match status" value="1"/>
</dbReference>
<comment type="caution">
    <text evidence="8">The sequence shown here is derived from an EMBL/GenBank/DDBJ whole genome shotgun (WGS) entry which is preliminary data.</text>
</comment>
<accession>A0A086BNG0</accession>
<dbReference type="InterPro" id="IPR013154">
    <property type="entry name" value="ADH-like_N"/>
</dbReference>
<comment type="cofactor">
    <cofactor evidence="1 5">
        <name>Zn(2+)</name>
        <dbReference type="ChEBI" id="CHEBI:29105"/>
    </cofactor>
</comment>
<dbReference type="SUPFAM" id="SSF51735">
    <property type="entry name" value="NAD(P)-binding Rossmann-fold domains"/>
    <property type="match status" value="1"/>
</dbReference>
<evidence type="ECO:0000256" key="5">
    <source>
        <dbReference type="RuleBase" id="RU361277"/>
    </source>
</evidence>
<name>A0A086BNG0_9BIFI</name>
<dbReference type="Pfam" id="PF00107">
    <property type="entry name" value="ADH_zinc_N"/>
    <property type="match status" value="1"/>
</dbReference>
<dbReference type="eggNOG" id="COG1063">
    <property type="taxonomic scope" value="Bacteria"/>
</dbReference>
<protein>
    <submittedName>
        <fullName evidence="8">Alcohol dehydrogenase</fullName>
        <ecNumber evidence="8">1.1.1.284</ecNumber>
    </submittedName>
</protein>
<evidence type="ECO:0000259" key="7">
    <source>
        <dbReference type="Pfam" id="PF08240"/>
    </source>
</evidence>
<reference evidence="8 9" key="1">
    <citation type="journal article" date="2014" name="Appl. Environ. Microbiol.">
        <title>Genomic encyclopedia of type strains of the genus Bifidobacterium.</title>
        <authorList>
            <person name="Milani C."/>
            <person name="Lugli G.A."/>
            <person name="Duranti S."/>
            <person name="Turroni F."/>
            <person name="Bottacini F."/>
            <person name="Mangifesta M."/>
            <person name="Sanchez B."/>
            <person name="Viappiani A."/>
            <person name="Mancabelli L."/>
            <person name="Taminiau B."/>
            <person name="Delcenserie V."/>
            <person name="Barrangou R."/>
            <person name="Margolles A."/>
            <person name="van Sinderen D."/>
            <person name="Ventura M."/>
        </authorList>
    </citation>
    <scope>NUCLEOTIDE SEQUENCE [LARGE SCALE GENOMIC DNA]</scope>
    <source>
        <strain evidence="8 9">DSM 19703</strain>
    </source>
</reference>
<evidence type="ECO:0000256" key="2">
    <source>
        <dbReference type="ARBA" id="ARBA00022723"/>
    </source>
</evidence>
<keyword evidence="9" id="KW-1185">Reference proteome</keyword>
<dbReference type="SUPFAM" id="SSF50129">
    <property type="entry name" value="GroES-like"/>
    <property type="match status" value="1"/>
</dbReference>
<dbReference type="AlphaFoldDB" id="A0A086BNG0"/>
<evidence type="ECO:0000256" key="4">
    <source>
        <dbReference type="ARBA" id="ARBA00023002"/>
    </source>
</evidence>
<organism evidence="8 9">
    <name type="scientific">Bifidobacterium bombi DSM 19703</name>
    <dbReference type="NCBI Taxonomy" id="1341695"/>
    <lineage>
        <taxon>Bacteria</taxon>
        <taxon>Bacillati</taxon>
        <taxon>Actinomycetota</taxon>
        <taxon>Actinomycetes</taxon>
        <taxon>Bifidobacteriales</taxon>
        <taxon>Bifidobacteriaceae</taxon>
        <taxon>Bifidobacterium</taxon>
    </lineage>
</organism>
<feature type="domain" description="Alcohol dehydrogenase-like C-terminal" evidence="6">
    <location>
        <begin position="187"/>
        <end position="302"/>
    </location>
</feature>
<dbReference type="InterPro" id="IPR036291">
    <property type="entry name" value="NAD(P)-bd_dom_sf"/>
</dbReference>
<dbReference type="STRING" id="1341695.BBOMB_1320"/>
<dbReference type="InterPro" id="IPR002328">
    <property type="entry name" value="ADH_Zn_CS"/>
</dbReference>
<dbReference type="InterPro" id="IPR013149">
    <property type="entry name" value="ADH-like_C"/>
</dbReference>
<dbReference type="GO" id="GO:0008270">
    <property type="term" value="F:zinc ion binding"/>
    <property type="evidence" value="ECO:0007669"/>
    <property type="project" value="InterPro"/>
</dbReference>
<keyword evidence="2 5" id="KW-0479">Metal-binding</keyword>
<evidence type="ECO:0000313" key="9">
    <source>
        <dbReference type="Proteomes" id="UP000028730"/>
    </source>
</evidence>
<evidence type="ECO:0000256" key="1">
    <source>
        <dbReference type="ARBA" id="ARBA00001947"/>
    </source>
</evidence>
<gene>
    <name evidence="8" type="ORF">BBOMB_1320</name>
</gene>
<keyword evidence="4 8" id="KW-0560">Oxidoreductase</keyword>
<feature type="domain" description="Alcohol dehydrogenase-like N-terminal" evidence="7">
    <location>
        <begin position="25"/>
        <end position="141"/>
    </location>
</feature>
<dbReference type="Proteomes" id="UP000028730">
    <property type="component" value="Unassembled WGS sequence"/>
</dbReference>
<evidence type="ECO:0000259" key="6">
    <source>
        <dbReference type="Pfam" id="PF00107"/>
    </source>
</evidence>
<dbReference type="PANTHER" id="PTHR42813">
    <property type="entry name" value="ZINC-TYPE ALCOHOL DEHYDROGENASE-LIKE"/>
    <property type="match status" value="1"/>
</dbReference>
<dbReference type="OrthoDB" id="241504at2"/>
<dbReference type="Gene3D" id="3.40.50.720">
    <property type="entry name" value="NAD(P)-binding Rossmann-like Domain"/>
    <property type="match status" value="1"/>
</dbReference>
<comment type="similarity">
    <text evidence="5">Belongs to the zinc-containing alcohol dehydrogenase family.</text>
</comment>
<evidence type="ECO:0000256" key="3">
    <source>
        <dbReference type="ARBA" id="ARBA00022833"/>
    </source>
</evidence>
<evidence type="ECO:0000313" key="8">
    <source>
        <dbReference type="EMBL" id="KFF30474.1"/>
    </source>
</evidence>
<keyword evidence="3 5" id="KW-0862">Zinc</keyword>
<proteinExistence type="inferred from homology"/>
<dbReference type="GO" id="GO:0051903">
    <property type="term" value="F:S-(hydroxymethyl)glutathione dehydrogenase [NAD(P)+] activity"/>
    <property type="evidence" value="ECO:0007669"/>
    <property type="project" value="UniProtKB-EC"/>
</dbReference>
<dbReference type="PROSITE" id="PS00059">
    <property type="entry name" value="ADH_ZINC"/>
    <property type="match status" value="1"/>
</dbReference>